<evidence type="ECO:0000313" key="1">
    <source>
        <dbReference type="EMBL" id="KOF74733.1"/>
    </source>
</evidence>
<organism evidence="1">
    <name type="scientific">Octopus bimaculoides</name>
    <name type="common">California two-spotted octopus</name>
    <dbReference type="NCBI Taxonomy" id="37653"/>
    <lineage>
        <taxon>Eukaryota</taxon>
        <taxon>Metazoa</taxon>
        <taxon>Spiralia</taxon>
        <taxon>Lophotrochozoa</taxon>
        <taxon>Mollusca</taxon>
        <taxon>Cephalopoda</taxon>
        <taxon>Coleoidea</taxon>
        <taxon>Octopodiformes</taxon>
        <taxon>Octopoda</taxon>
        <taxon>Incirrata</taxon>
        <taxon>Octopodidae</taxon>
        <taxon>Octopus</taxon>
    </lineage>
</organism>
<reference evidence="1" key="1">
    <citation type="submission" date="2015-07" db="EMBL/GenBank/DDBJ databases">
        <title>MeaNS - Measles Nucleotide Surveillance Program.</title>
        <authorList>
            <person name="Tran T."/>
            <person name="Druce J."/>
        </authorList>
    </citation>
    <scope>NUCLEOTIDE SEQUENCE</scope>
    <source>
        <strain evidence="1">UCB-OBI-ISO-001</strain>
        <tissue evidence="1">Gonad</tissue>
    </source>
</reference>
<proteinExistence type="predicted"/>
<sequence>MNLYDSLADNECMLLFFSHYKQHCDTIFYYHLHYLIQNLDDLSQDMLPFLHAISI</sequence>
<protein>
    <submittedName>
        <fullName evidence="1">Uncharacterized protein</fullName>
    </submittedName>
</protein>
<dbReference type="AlphaFoldDB" id="A0A0L8GCT1"/>
<dbReference type="EMBL" id="KQ422516">
    <property type="protein sequence ID" value="KOF74733.1"/>
    <property type="molecule type" value="Genomic_DNA"/>
</dbReference>
<accession>A0A0L8GCT1</accession>
<gene>
    <name evidence="1" type="ORF">OCBIM_22035685mg</name>
</gene>
<name>A0A0L8GCT1_OCTBM</name>